<sequence length="256" mass="28728">MKILKPKTKIMTRLILYVTTLTLLFIETVFAQDVKTVTHFHKVIISPHIQVTLVEGIEETVNIESNKVNDDKLNIEVNGNTLRIYLEDAKEVTKSETVYENGVKMKRPIYKGTIVTAIITYKMLNDISVRGEETLVCKSILKGDDFDLKIYGESQVYLNDVNLKQLHTTIYGESILEIKSGTIQSQKYTAYGESKVNAMAIANEETKITAYGEAEFKINASEKIKITSYGEASLEYKGDAKINKGLNIGGVKISKM</sequence>
<keyword evidence="3" id="KW-1185">Reference proteome</keyword>
<dbReference type="OrthoDB" id="943856at2"/>
<protein>
    <submittedName>
        <fullName evidence="2">DUF2807 domain-containing protein</fullName>
    </submittedName>
</protein>
<evidence type="ECO:0000259" key="1">
    <source>
        <dbReference type="Pfam" id="PF10988"/>
    </source>
</evidence>
<dbReference type="AlphaFoldDB" id="A0A3E1QDQ2"/>
<dbReference type="Gene3D" id="2.160.20.120">
    <property type="match status" value="1"/>
</dbReference>
<accession>A0A3E1QDQ2</accession>
<dbReference type="Pfam" id="PF10988">
    <property type="entry name" value="DUF2807"/>
    <property type="match status" value="1"/>
</dbReference>
<dbReference type="EMBL" id="QVID01000001">
    <property type="protein sequence ID" value="RFN60289.1"/>
    <property type="molecule type" value="Genomic_DNA"/>
</dbReference>
<evidence type="ECO:0000313" key="2">
    <source>
        <dbReference type="EMBL" id="RFN60289.1"/>
    </source>
</evidence>
<gene>
    <name evidence="2" type="ORF">DZ858_09690</name>
</gene>
<reference evidence="2 3" key="1">
    <citation type="journal article" date="2007" name="Int. J. Syst. Evol. Microbiol.">
        <title>Marixanthomonas ophiurae gen. nov., sp. nov., a marine bacterium of the family Flavobacteriaceae isolated from a deep-sea brittle star.</title>
        <authorList>
            <person name="Romanenko L.A."/>
            <person name="Uchino M."/>
            <person name="Frolova G.M."/>
            <person name="Mikhailov V.V."/>
        </authorList>
    </citation>
    <scope>NUCLEOTIDE SEQUENCE [LARGE SCALE GENOMIC DNA]</scope>
    <source>
        <strain evidence="2 3">KMM 3046</strain>
    </source>
</reference>
<proteinExistence type="predicted"/>
<name>A0A3E1QDQ2_9FLAO</name>
<dbReference type="Proteomes" id="UP000261082">
    <property type="component" value="Unassembled WGS sequence"/>
</dbReference>
<feature type="domain" description="Putative auto-transporter adhesin head GIN" evidence="1">
    <location>
        <begin position="39"/>
        <end position="240"/>
    </location>
</feature>
<organism evidence="2 3">
    <name type="scientific">Marixanthomonas ophiurae</name>
    <dbReference type="NCBI Taxonomy" id="387659"/>
    <lineage>
        <taxon>Bacteria</taxon>
        <taxon>Pseudomonadati</taxon>
        <taxon>Bacteroidota</taxon>
        <taxon>Flavobacteriia</taxon>
        <taxon>Flavobacteriales</taxon>
        <taxon>Flavobacteriaceae</taxon>
        <taxon>Marixanthomonas</taxon>
    </lineage>
</organism>
<dbReference type="InterPro" id="IPR021255">
    <property type="entry name" value="DUF2807"/>
</dbReference>
<evidence type="ECO:0000313" key="3">
    <source>
        <dbReference type="Proteomes" id="UP000261082"/>
    </source>
</evidence>
<comment type="caution">
    <text evidence="2">The sequence shown here is derived from an EMBL/GenBank/DDBJ whole genome shotgun (WGS) entry which is preliminary data.</text>
</comment>